<evidence type="ECO:0000256" key="11">
    <source>
        <dbReference type="PROSITE-ProRule" id="PRU00221"/>
    </source>
</evidence>
<dbReference type="PROSITE" id="PS50082">
    <property type="entry name" value="WD_REPEATS_2"/>
    <property type="match status" value="2"/>
</dbReference>
<dbReference type="SUPFAM" id="SSF50978">
    <property type="entry name" value="WD40 repeat-like"/>
    <property type="match status" value="1"/>
</dbReference>
<name>A0A183AG04_9TREM</name>
<evidence type="ECO:0000256" key="10">
    <source>
        <dbReference type="ARBA" id="ARBA00023242"/>
    </source>
</evidence>
<proteinExistence type="inferred from homology"/>
<dbReference type="InterPro" id="IPR037289">
    <property type="entry name" value="Elp2"/>
</dbReference>
<evidence type="ECO:0000256" key="5">
    <source>
        <dbReference type="ARBA" id="ARBA00020267"/>
    </source>
</evidence>
<sequence length="438" mass="49137">LGDDQVGCTPFSSQGRILFIKNHCYKMQLLFFLLLRSGRMELFDEHCLSKSYLWQEIARPQVHGYDMNAVAWLSPTSYVSAGDEKIARVFKATRTFFAAYEQSSGIRCTLGDQSLAEGKYIGTCRYVSCYTFLKLLPTILPAGVFLDGRHWLTSRSHYIYPVPLPTEDRLQQTTLWPEAKKLYGHAYEVYCLAAHPHLLLVASACLATKPQHAFIILWNGYTDWTIHAVSRLTHHQLTVTQLTWSPNGQFLLAVSRDRTWSVWYGVDLLAYPAKGKSHSRIIWAGAWTPDSRYFLTGSRDKAILVWTVPSVLDSNAAAPVASVPLDARHNCSDAVTALDVIGLTHSTSSWNYLVALGLESGQLQLLLFRLSPPDQSSSATRIDWSPPILFNPELCHVKNKRVRRLVFAPFGGSAARRILASAADDGLVRLFEVDIEQC</sequence>
<keyword evidence="7 11" id="KW-0853">WD repeat</keyword>
<dbReference type="WBParaSite" id="ECPE_0000590201-mRNA-1">
    <property type="protein sequence ID" value="ECPE_0000590201-mRNA-1"/>
    <property type="gene ID" value="ECPE_0000590201"/>
</dbReference>
<evidence type="ECO:0000256" key="9">
    <source>
        <dbReference type="ARBA" id="ARBA00022737"/>
    </source>
</evidence>
<feature type="repeat" description="WD" evidence="11">
    <location>
        <begin position="275"/>
        <end position="308"/>
    </location>
</feature>
<evidence type="ECO:0000256" key="7">
    <source>
        <dbReference type="ARBA" id="ARBA00022574"/>
    </source>
</evidence>
<dbReference type="Pfam" id="PF00400">
    <property type="entry name" value="WD40"/>
    <property type="match status" value="2"/>
</dbReference>
<organism evidence="12">
    <name type="scientific">Echinostoma caproni</name>
    <dbReference type="NCBI Taxonomy" id="27848"/>
    <lineage>
        <taxon>Eukaryota</taxon>
        <taxon>Metazoa</taxon>
        <taxon>Spiralia</taxon>
        <taxon>Lophotrochozoa</taxon>
        <taxon>Platyhelminthes</taxon>
        <taxon>Trematoda</taxon>
        <taxon>Digenea</taxon>
        <taxon>Plagiorchiida</taxon>
        <taxon>Echinostomata</taxon>
        <taxon>Echinostomatoidea</taxon>
        <taxon>Echinostomatidae</taxon>
        <taxon>Echinostoma</taxon>
    </lineage>
</organism>
<dbReference type="InterPro" id="IPR015943">
    <property type="entry name" value="WD40/YVTN_repeat-like_dom_sf"/>
</dbReference>
<evidence type="ECO:0000256" key="2">
    <source>
        <dbReference type="ARBA" id="ARBA00004496"/>
    </source>
</evidence>
<dbReference type="PROSITE" id="PS50294">
    <property type="entry name" value="WD_REPEATS_REGION"/>
    <property type="match status" value="2"/>
</dbReference>
<comment type="pathway">
    <text evidence="3">tRNA modification; 5-methoxycarbonylmethyl-2-thiouridine-tRNA biosynthesis.</text>
</comment>
<comment type="similarity">
    <text evidence="4">Belongs to the WD repeat ELP2 family.</text>
</comment>
<reference evidence="12" key="1">
    <citation type="submission" date="2016-06" db="UniProtKB">
        <authorList>
            <consortium name="WormBaseParasite"/>
        </authorList>
    </citation>
    <scope>IDENTIFICATION</scope>
</reference>
<comment type="subcellular location">
    <subcellularLocation>
        <location evidence="2">Cytoplasm</location>
    </subcellularLocation>
    <subcellularLocation>
        <location evidence="1">Nucleus</location>
    </subcellularLocation>
</comment>
<dbReference type="InterPro" id="IPR036322">
    <property type="entry name" value="WD40_repeat_dom_sf"/>
</dbReference>
<dbReference type="InterPro" id="IPR001680">
    <property type="entry name" value="WD40_rpt"/>
</dbReference>
<dbReference type="Gene3D" id="2.130.10.10">
    <property type="entry name" value="YVTN repeat-like/Quinoprotein amine dehydrogenase"/>
    <property type="match status" value="2"/>
</dbReference>
<evidence type="ECO:0000256" key="4">
    <source>
        <dbReference type="ARBA" id="ARBA00005881"/>
    </source>
</evidence>
<dbReference type="PANTHER" id="PTHR44111">
    <property type="entry name" value="ELONGATOR COMPLEX PROTEIN 2"/>
    <property type="match status" value="1"/>
</dbReference>
<dbReference type="SMART" id="SM00320">
    <property type="entry name" value="WD40"/>
    <property type="match status" value="5"/>
</dbReference>
<accession>A0A183AG04</accession>
<dbReference type="GO" id="GO:0033588">
    <property type="term" value="C:elongator holoenzyme complex"/>
    <property type="evidence" value="ECO:0007669"/>
    <property type="project" value="InterPro"/>
</dbReference>
<evidence type="ECO:0000256" key="6">
    <source>
        <dbReference type="ARBA" id="ARBA00022490"/>
    </source>
</evidence>
<evidence type="ECO:0000256" key="1">
    <source>
        <dbReference type="ARBA" id="ARBA00004123"/>
    </source>
</evidence>
<dbReference type="PANTHER" id="PTHR44111:SF1">
    <property type="entry name" value="ELONGATOR COMPLEX PROTEIN 2"/>
    <property type="match status" value="1"/>
</dbReference>
<evidence type="ECO:0000256" key="3">
    <source>
        <dbReference type="ARBA" id="ARBA00005043"/>
    </source>
</evidence>
<evidence type="ECO:0000256" key="8">
    <source>
        <dbReference type="ARBA" id="ARBA00022694"/>
    </source>
</evidence>
<protein>
    <recommendedName>
        <fullName evidence="5">Elongator complex protein 2</fullName>
    </recommendedName>
</protein>
<keyword evidence="6" id="KW-0963">Cytoplasm</keyword>
<evidence type="ECO:0000313" key="12">
    <source>
        <dbReference type="WBParaSite" id="ECPE_0000590201-mRNA-1"/>
    </source>
</evidence>
<keyword evidence="10" id="KW-0539">Nucleus</keyword>
<dbReference type="AlphaFoldDB" id="A0A183AG04"/>
<keyword evidence="9" id="KW-0677">Repeat</keyword>
<dbReference type="UniPathway" id="UPA00988"/>
<feature type="repeat" description="WD" evidence="11">
    <location>
        <begin position="232"/>
        <end position="263"/>
    </location>
</feature>
<dbReference type="GO" id="GO:0002098">
    <property type="term" value="P:tRNA wobble uridine modification"/>
    <property type="evidence" value="ECO:0007669"/>
    <property type="project" value="InterPro"/>
</dbReference>
<keyword evidence="8" id="KW-0819">tRNA processing</keyword>
<dbReference type="GO" id="GO:0005634">
    <property type="term" value="C:nucleus"/>
    <property type="evidence" value="ECO:0007669"/>
    <property type="project" value="UniProtKB-SubCell"/>
</dbReference>
<dbReference type="GO" id="GO:0005737">
    <property type="term" value="C:cytoplasm"/>
    <property type="evidence" value="ECO:0007669"/>
    <property type="project" value="UniProtKB-SubCell"/>
</dbReference>